<organism evidence="1 2">
    <name type="scientific">Catharanthus roseus</name>
    <name type="common">Madagascar periwinkle</name>
    <name type="synonym">Vinca rosea</name>
    <dbReference type="NCBI Taxonomy" id="4058"/>
    <lineage>
        <taxon>Eukaryota</taxon>
        <taxon>Viridiplantae</taxon>
        <taxon>Streptophyta</taxon>
        <taxon>Embryophyta</taxon>
        <taxon>Tracheophyta</taxon>
        <taxon>Spermatophyta</taxon>
        <taxon>Magnoliopsida</taxon>
        <taxon>eudicotyledons</taxon>
        <taxon>Gunneridae</taxon>
        <taxon>Pentapetalae</taxon>
        <taxon>asterids</taxon>
        <taxon>lamiids</taxon>
        <taxon>Gentianales</taxon>
        <taxon>Apocynaceae</taxon>
        <taxon>Rauvolfioideae</taxon>
        <taxon>Vinceae</taxon>
        <taxon>Catharanthinae</taxon>
        <taxon>Catharanthus</taxon>
    </lineage>
</organism>
<name>A0ACB9ZRV7_CATRO</name>
<comment type="caution">
    <text evidence="1">The sequence shown here is derived from an EMBL/GenBank/DDBJ whole genome shotgun (WGS) entry which is preliminary data.</text>
</comment>
<protein>
    <submittedName>
        <fullName evidence="1">Uncharacterized protein</fullName>
    </submittedName>
</protein>
<sequence length="145" mass="16163">MTRNRLSMVKKLKVGKIWGKRYVLRPQGLAWFFEPCDPFVAKAKAIVQGLKMAEKKGYKRVTIEGDALGVIKAMNGREEELQWKGSAPIKVGSLSDRGGTLAHTCYMDDDSNENSKSFAYQNKIFLAMLSSWLQMLTGIICVGVA</sequence>
<keyword evidence="2" id="KW-1185">Reference proteome</keyword>
<gene>
    <name evidence="1" type="ORF">M9H77_36454</name>
</gene>
<dbReference type="Proteomes" id="UP001060085">
    <property type="component" value="Linkage Group LG08"/>
</dbReference>
<evidence type="ECO:0000313" key="2">
    <source>
        <dbReference type="Proteomes" id="UP001060085"/>
    </source>
</evidence>
<dbReference type="EMBL" id="CM044708">
    <property type="protein sequence ID" value="KAI5650449.1"/>
    <property type="molecule type" value="Genomic_DNA"/>
</dbReference>
<accession>A0ACB9ZRV7</accession>
<evidence type="ECO:0000313" key="1">
    <source>
        <dbReference type="EMBL" id="KAI5650449.1"/>
    </source>
</evidence>
<reference evidence="2" key="1">
    <citation type="journal article" date="2023" name="Nat. Plants">
        <title>Single-cell RNA sequencing provides a high-resolution roadmap for understanding the multicellular compartmentation of specialized metabolism.</title>
        <authorList>
            <person name="Sun S."/>
            <person name="Shen X."/>
            <person name="Li Y."/>
            <person name="Li Y."/>
            <person name="Wang S."/>
            <person name="Li R."/>
            <person name="Zhang H."/>
            <person name="Shen G."/>
            <person name="Guo B."/>
            <person name="Wei J."/>
            <person name="Xu J."/>
            <person name="St-Pierre B."/>
            <person name="Chen S."/>
            <person name="Sun C."/>
        </authorList>
    </citation>
    <scope>NUCLEOTIDE SEQUENCE [LARGE SCALE GENOMIC DNA]</scope>
</reference>
<proteinExistence type="predicted"/>